<keyword evidence="6" id="KW-0472">Membrane</keyword>
<protein>
    <submittedName>
        <fullName evidence="8">Serine/threonine protein kinase</fullName>
    </submittedName>
</protein>
<dbReference type="GO" id="GO:0005524">
    <property type="term" value="F:ATP binding"/>
    <property type="evidence" value="ECO:0007669"/>
    <property type="project" value="UniProtKB-KW"/>
</dbReference>
<reference evidence="8" key="1">
    <citation type="submission" date="2022-01" db="EMBL/GenBank/DDBJ databases">
        <title>Genome-Based Taxonomic Classification of the Phylum Actinobacteria.</title>
        <authorList>
            <person name="Gao Y."/>
        </authorList>
    </citation>
    <scope>NUCLEOTIDE SEQUENCE</scope>
    <source>
        <strain evidence="8">KLBMP 8922</strain>
    </source>
</reference>
<accession>A0AA41U9K7</accession>
<dbReference type="Pfam" id="PF00069">
    <property type="entry name" value="Pkinase"/>
    <property type="match status" value="1"/>
</dbReference>
<keyword evidence="6" id="KW-0812">Transmembrane</keyword>
<evidence type="ECO:0000256" key="4">
    <source>
        <dbReference type="ARBA" id="ARBA00022840"/>
    </source>
</evidence>
<organism evidence="8 9">
    <name type="scientific">Yinghuangia soli</name>
    <dbReference type="NCBI Taxonomy" id="2908204"/>
    <lineage>
        <taxon>Bacteria</taxon>
        <taxon>Bacillati</taxon>
        <taxon>Actinomycetota</taxon>
        <taxon>Actinomycetes</taxon>
        <taxon>Kitasatosporales</taxon>
        <taxon>Streptomycetaceae</taxon>
        <taxon>Yinghuangia</taxon>
    </lineage>
</organism>
<dbReference type="GO" id="GO:0004674">
    <property type="term" value="F:protein serine/threonine kinase activity"/>
    <property type="evidence" value="ECO:0007669"/>
    <property type="project" value="UniProtKB-KW"/>
</dbReference>
<dbReference type="AlphaFoldDB" id="A0AA41U9K7"/>
<evidence type="ECO:0000256" key="1">
    <source>
        <dbReference type="ARBA" id="ARBA00022679"/>
    </source>
</evidence>
<keyword evidence="4" id="KW-0067">ATP-binding</keyword>
<dbReference type="InterPro" id="IPR000719">
    <property type="entry name" value="Prot_kinase_dom"/>
</dbReference>
<feature type="compositionally biased region" description="Low complexity" evidence="5">
    <location>
        <begin position="318"/>
        <end position="373"/>
    </location>
</feature>
<evidence type="ECO:0000256" key="5">
    <source>
        <dbReference type="SAM" id="MobiDB-lite"/>
    </source>
</evidence>
<dbReference type="PANTHER" id="PTHR43289">
    <property type="entry name" value="MITOGEN-ACTIVATED PROTEIN KINASE KINASE KINASE 20-RELATED"/>
    <property type="match status" value="1"/>
</dbReference>
<feature type="region of interest" description="Disordered" evidence="5">
    <location>
        <begin position="318"/>
        <end position="395"/>
    </location>
</feature>
<name>A0AA41U9K7_9ACTN</name>
<dbReference type="PANTHER" id="PTHR43289:SF34">
    <property type="entry name" value="SERINE_THREONINE-PROTEIN KINASE YBDM-RELATED"/>
    <property type="match status" value="1"/>
</dbReference>
<dbReference type="Gene3D" id="3.30.200.20">
    <property type="entry name" value="Phosphorylase Kinase, domain 1"/>
    <property type="match status" value="1"/>
</dbReference>
<dbReference type="Proteomes" id="UP001165378">
    <property type="component" value="Unassembled WGS sequence"/>
</dbReference>
<keyword evidence="9" id="KW-1185">Reference proteome</keyword>
<evidence type="ECO:0000256" key="3">
    <source>
        <dbReference type="ARBA" id="ARBA00022777"/>
    </source>
</evidence>
<dbReference type="CDD" id="cd14014">
    <property type="entry name" value="STKc_PknB_like"/>
    <property type="match status" value="1"/>
</dbReference>
<evidence type="ECO:0000313" key="8">
    <source>
        <dbReference type="EMBL" id="MCF2533954.1"/>
    </source>
</evidence>
<keyword evidence="8" id="KW-0723">Serine/threonine-protein kinase</keyword>
<proteinExistence type="predicted"/>
<sequence>MGTVFAAVDRNGRQVAVKVIHPGYAGDHEFRARFRREVALTSRVTGPCLVPVLAADCDAERPWLATPYIPGPTIQRHIAEHGPLAGAMLFALASGVAAALASIHAAGVIHRDIKPGNVILSPDGPRLLDFGISHALDGTSVTHTGILTGTPGWISPEQYQSGTSGTASDVFAWGALLAYAGTGRHPFGTGAPDAVAFRVLTDEPDLSGLPEDLYNVAAAALAKDPACRPAASALHAVCVTMLSNQLTAVPGPQLAASTLVDAPATHHFWSVPAPDDVWPAPRRPSRARALWAAAAVAAATVAVAGTAVVLAAALDGHQEPQAEPPSSTSSTTASPVAAAPGEGVTTLTPTSPAPSATTTEPAARPATTAATPREPAEPQPAYTRSDPAEPTTEEWAAARDTMTASERAIAATINEDLATFLRDDWDLPEGVRVTFNPKAQTMFLTVGPSPVVWNNGGDYTELRRALMFSGCSYGNEKIRADSNWPYGRVVVVYRESMATAVIADYREVTRGMSCRV</sequence>
<dbReference type="Gene3D" id="1.10.510.10">
    <property type="entry name" value="Transferase(Phosphotransferase) domain 1"/>
    <property type="match status" value="1"/>
</dbReference>
<evidence type="ECO:0000313" key="9">
    <source>
        <dbReference type="Proteomes" id="UP001165378"/>
    </source>
</evidence>
<dbReference type="InterPro" id="IPR008271">
    <property type="entry name" value="Ser/Thr_kinase_AS"/>
</dbReference>
<dbReference type="PROSITE" id="PS50011">
    <property type="entry name" value="PROTEIN_KINASE_DOM"/>
    <property type="match status" value="1"/>
</dbReference>
<feature type="domain" description="Protein kinase" evidence="7">
    <location>
        <begin position="1"/>
        <end position="238"/>
    </location>
</feature>
<evidence type="ECO:0000259" key="7">
    <source>
        <dbReference type="PROSITE" id="PS50011"/>
    </source>
</evidence>
<comment type="caution">
    <text evidence="8">The sequence shown here is derived from an EMBL/GenBank/DDBJ whole genome shotgun (WGS) entry which is preliminary data.</text>
</comment>
<feature type="transmembrane region" description="Helical" evidence="6">
    <location>
        <begin position="87"/>
        <end position="109"/>
    </location>
</feature>
<keyword evidence="1" id="KW-0808">Transferase</keyword>
<dbReference type="InterPro" id="IPR011009">
    <property type="entry name" value="Kinase-like_dom_sf"/>
</dbReference>
<dbReference type="SUPFAM" id="SSF56112">
    <property type="entry name" value="Protein kinase-like (PK-like)"/>
    <property type="match status" value="1"/>
</dbReference>
<keyword evidence="2" id="KW-0547">Nucleotide-binding</keyword>
<evidence type="ECO:0000256" key="2">
    <source>
        <dbReference type="ARBA" id="ARBA00022741"/>
    </source>
</evidence>
<gene>
    <name evidence="8" type="ORF">LZ495_42975</name>
</gene>
<feature type="transmembrane region" description="Helical" evidence="6">
    <location>
        <begin position="289"/>
        <end position="314"/>
    </location>
</feature>
<keyword evidence="6" id="KW-1133">Transmembrane helix</keyword>
<dbReference type="SMART" id="SM00220">
    <property type="entry name" value="S_TKc"/>
    <property type="match status" value="1"/>
</dbReference>
<evidence type="ECO:0000256" key="6">
    <source>
        <dbReference type="SAM" id="Phobius"/>
    </source>
</evidence>
<keyword evidence="3 8" id="KW-0418">Kinase</keyword>
<dbReference type="PROSITE" id="PS00108">
    <property type="entry name" value="PROTEIN_KINASE_ST"/>
    <property type="match status" value="1"/>
</dbReference>
<dbReference type="EMBL" id="JAKFHA010000068">
    <property type="protein sequence ID" value="MCF2533954.1"/>
    <property type="molecule type" value="Genomic_DNA"/>
</dbReference>